<dbReference type="RefSeq" id="XP_003031314.1">
    <property type="nucleotide sequence ID" value="XM_003031268.1"/>
</dbReference>
<keyword evidence="7" id="KW-1185">Reference proteome</keyword>
<dbReference type="InterPro" id="IPR017996">
    <property type="entry name" value="MRJP/yellow-related"/>
</dbReference>
<evidence type="ECO:0000256" key="4">
    <source>
        <dbReference type="SAM" id="MobiDB-lite"/>
    </source>
</evidence>
<dbReference type="Proteomes" id="UP000007431">
    <property type="component" value="Unassembled WGS sequence"/>
</dbReference>
<dbReference type="GeneID" id="9587439"/>
<evidence type="ECO:0000256" key="1">
    <source>
        <dbReference type="ARBA" id="ARBA00004613"/>
    </source>
</evidence>
<dbReference type="AlphaFoldDB" id="D8Q7F4"/>
<proteinExistence type="inferred from homology"/>
<dbReference type="InterPro" id="IPR011042">
    <property type="entry name" value="6-blade_b-propeller_TolB-like"/>
</dbReference>
<reference evidence="6 7" key="1">
    <citation type="journal article" date="2010" name="Nat. Biotechnol.">
        <title>Genome sequence of the model mushroom Schizophyllum commune.</title>
        <authorList>
            <person name="Ohm R.A."/>
            <person name="de Jong J.F."/>
            <person name="Lugones L.G."/>
            <person name="Aerts A."/>
            <person name="Kothe E."/>
            <person name="Stajich J.E."/>
            <person name="de Vries R.P."/>
            <person name="Record E."/>
            <person name="Levasseur A."/>
            <person name="Baker S.E."/>
            <person name="Bartholomew K.A."/>
            <person name="Coutinho P.M."/>
            <person name="Erdmann S."/>
            <person name="Fowler T.J."/>
            <person name="Gathman A.C."/>
            <person name="Lombard V."/>
            <person name="Henrissat B."/>
            <person name="Knabe N."/>
            <person name="Kuees U."/>
            <person name="Lilly W.W."/>
            <person name="Lindquist E."/>
            <person name="Lucas S."/>
            <person name="Magnuson J.K."/>
            <person name="Piumi F."/>
            <person name="Raudaskoski M."/>
            <person name="Salamov A."/>
            <person name="Schmutz J."/>
            <person name="Schwarze F.W.M.R."/>
            <person name="vanKuyk P.A."/>
            <person name="Horton J.S."/>
            <person name="Grigoriev I.V."/>
            <person name="Woesten H.A.B."/>
        </authorList>
    </citation>
    <scope>NUCLEOTIDE SEQUENCE [LARGE SCALE GENOMIC DNA]</scope>
    <source>
        <strain evidence="7">H4-8 / FGSC 9210</strain>
    </source>
</reference>
<dbReference type="OMA" id="YIHPPIS"/>
<dbReference type="HOGENOM" id="CLU_031076_0_2_1"/>
<comment type="similarity">
    <text evidence="2">Belongs to the major royal jelly protein family.</text>
</comment>
<dbReference type="KEGG" id="scm:SCHCO_02629336"/>
<dbReference type="eggNOG" id="ENOG502QVUM">
    <property type="taxonomic scope" value="Eukaryota"/>
</dbReference>
<evidence type="ECO:0000256" key="5">
    <source>
        <dbReference type="SAM" id="SignalP"/>
    </source>
</evidence>
<feature type="region of interest" description="Disordered" evidence="4">
    <location>
        <begin position="169"/>
        <end position="191"/>
    </location>
</feature>
<organism evidence="7">
    <name type="scientific">Schizophyllum commune (strain H4-8 / FGSC 9210)</name>
    <name type="common">Split gill fungus</name>
    <dbReference type="NCBI Taxonomy" id="578458"/>
    <lineage>
        <taxon>Eukaryota</taxon>
        <taxon>Fungi</taxon>
        <taxon>Dikarya</taxon>
        <taxon>Basidiomycota</taxon>
        <taxon>Agaricomycotina</taxon>
        <taxon>Agaricomycetes</taxon>
        <taxon>Agaricomycetidae</taxon>
        <taxon>Agaricales</taxon>
        <taxon>Schizophyllaceae</taxon>
        <taxon>Schizophyllum</taxon>
    </lineage>
</organism>
<dbReference type="GO" id="GO:0005576">
    <property type="term" value="C:extracellular region"/>
    <property type="evidence" value="ECO:0007669"/>
    <property type="project" value="UniProtKB-SubCell"/>
</dbReference>
<dbReference type="OrthoDB" id="7776143at2759"/>
<evidence type="ECO:0008006" key="8">
    <source>
        <dbReference type="Google" id="ProtNLM"/>
    </source>
</evidence>
<accession>D8Q7F4</accession>
<dbReference type="Gene3D" id="2.120.10.30">
    <property type="entry name" value="TolB, C-terminal domain"/>
    <property type="match status" value="1"/>
</dbReference>
<dbReference type="PANTHER" id="PTHR10009:SF18">
    <property type="entry name" value="PROTEIN YELLOW-LIKE PROTEIN"/>
    <property type="match status" value="1"/>
</dbReference>
<comment type="subcellular location">
    <subcellularLocation>
        <location evidence="1">Secreted</location>
    </subcellularLocation>
</comment>
<sequence>MLSTSIITVLAFASGTHAVEFEPVEGSPGLIDNGTYGPPIEIVHLFQHPPTGITVSSTGRAFISFNRGNLTANPKTLAEIVNSTHDVAWPSEDYNTPPDDLFNASSGVKYGSSDSEHLINVQAVVFDALDRLWALDTGRPADEGGDNALAFPGGPKLVGFDLGHETEDVSASATSKSSSMSSNNETVTSEPTPFATITFPETVLPAHGFLNDLRIDLSKGDAGFAYIADSGALGLIVVDLASCESWRHLGGFASVRPTSGFLPSVFGIPTYQASGGSPYYRFPAPTGGGSDGFTLSADGEYAYFTPIASRDLYRVPTELLRANPLHDASAIVKAAGAVQYLGEVGGEADGLETDTTGRIYLTSPEHNAINILSPDTGLIEPFVRDPRIAWPDTLAVGYDGYLYVTLPQYWLGPWFQNGTDKRVPPFALARVPIEGKPAKLV</sequence>
<evidence type="ECO:0000256" key="2">
    <source>
        <dbReference type="ARBA" id="ARBA00009127"/>
    </source>
</evidence>
<protein>
    <recommendedName>
        <fullName evidence="8">Major royal jelly protein</fullName>
    </recommendedName>
</protein>
<dbReference type="VEuPathDB" id="FungiDB:SCHCODRAFT_02629336"/>
<dbReference type="InParanoid" id="D8Q7F4"/>
<name>D8Q7F4_SCHCM</name>
<dbReference type="SUPFAM" id="SSF101898">
    <property type="entry name" value="NHL repeat"/>
    <property type="match status" value="1"/>
</dbReference>
<feature type="compositionally biased region" description="Low complexity" evidence="4">
    <location>
        <begin position="169"/>
        <end position="190"/>
    </location>
</feature>
<evidence type="ECO:0000313" key="6">
    <source>
        <dbReference type="EMBL" id="EFI96411.1"/>
    </source>
</evidence>
<keyword evidence="3" id="KW-0964">Secreted</keyword>
<dbReference type="Pfam" id="PF03022">
    <property type="entry name" value="MRJP"/>
    <property type="match status" value="1"/>
</dbReference>
<evidence type="ECO:0000256" key="3">
    <source>
        <dbReference type="ARBA" id="ARBA00022525"/>
    </source>
</evidence>
<feature type="chain" id="PRO_5003120613" description="Major royal jelly protein" evidence="5">
    <location>
        <begin position="19"/>
        <end position="441"/>
    </location>
</feature>
<gene>
    <name evidence="6" type="ORF">SCHCODRAFT_68455</name>
</gene>
<feature type="signal peptide" evidence="5">
    <location>
        <begin position="1"/>
        <end position="18"/>
    </location>
</feature>
<dbReference type="PANTHER" id="PTHR10009">
    <property type="entry name" value="PROTEIN YELLOW-RELATED"/>
    <property type="match status" value="1"/>
</dbReference>
<evidence type="ECO:0000313" key="7">
    <source>
        <dbReference type="Proteomes" id="UP000007431"/>
    </source>
</evidence>
<dbReference type="EMBL" id="GL377307">
    <property type="protein sequence ID" value="EFI96411.1"/>
    <property type="molecule type" value="Genomic_DNA"/>
</dbReference>
<keyword evidence="5" id="KW-0732">Signal</keyword>